<sequence length="335" mass="35656">MYVKRYFPYMILLASPVLILLMAALSILYGAKEIDVMTIQNAIFQFDPTNVDHQIIMSSRLPRVIGTMLIGCALSVSGALMQGITRNYLASPGIMGISDGSILAVTLSMILLPEASDLQRIIFSFAGSALGAGIVFGLGSILPNGLSPVRLAILGTIIGTFLSSFASALAIYFQISQNIGFWYHARLHQLQLEQVGLAIPFVVAGMLAALRISRSVTVLSLGEEVAVSLGQRTTVVKVLAAAAVMLLTGSAVALAGKIAFVGLIIPHIVRFLVGADYKWVIPCSGVLGAIFLALSDIVSRFLNYPFETPVGVITSLIGVPFFLYLARKKGGNTYA</sequence>
<evidence type="ECO:0000256" key="4">
    <source>
        <dbReference type="ARBA" id="ARBA00022475"/>
    </source>
</evidence>
<organism evidence="9 10">
    <name type="scientific">Pelosinus propionicus DSM 13327</name>
    <dbReference type="NCBI Taxonomy" id="1123291"/>
    <lineage>
        <taxon>Bacteria</taxon>
        <taxon>Bacillati</taxon>
        <taxon>Bacillota</taxon>
        <taxon>Negativicutes</taxon>
        <taxon>Selenomonadales</taxon>
        <taxon>Sporomusaceae</taxon>
        <taxon>Pelosinus</taxon>
    </lineage>
</organism>
<accession>A0A1I4IAZ2</accession>
<dbReference type="InterPro" id="IPR037294">
    <property type="entry name" value="ABC_BtuC-like"/>
</dbReference>
<keyword evidence="3" id="KW-0813">Transport</keyword>
<dbReference type="GO" id="GO:0005886">
    <property type="term" value="C:plasma membrane"/>
    <property type="evidence" value="ECO:0007669"/>
    <property type="project" value="UniProtKB-SubCell"/>
</dbReference>
<dbReference type="InterPro" id="IPR000522">
    <property type="entry name" value="ABC_transptr_permease_BtuC"/>
</dbReference>
<name>A0A1I4IAZ2_9FIRM</name>
<evidence type="ECO:0000256" key="8">
    <source>
        <dbReference type="SAM" id="Phobius"/>
    </source>
</evidence>
<dbReference type="STRING" id="1123291.SAMN04490355_1007105"/>
<evidence type="ECO:0000256" key="2">
    <source>
        <dbReference type="ARBA" id="ARBA00007935"/>
    </source>
</evidence>
<dbReference type="AlphaFoldDB" id="A0A1I4IAZ2"/>
<dbReference type="OrthoDB" id="9811721at2"/>
<feature type="transmembrane region" description="Helical" evidence="8">
    <location>
        <begin position="238"/>
        <end position="265"/>
    </location>
</feature>
<feature type="transmembrane region" description="Helical" evidence="8">
    <location>
        <begin position="6"/>
        <end position="31"/>
    </location>
</feature>
<keyword evidence="6 8" id="KW-1133">Transmembrane helix</keyword>
<comment type="subcellular location">
    <subcellularLocation>
        <location evidence="1">Cell membrane</location>
        <topology evidence="1">Multi-pass membrane protein</topology>
    </subcellularLocation>
</comment>
<dbReference type="Proteomes" id="UP000199520">
    <property type="component" value="Unassembled WGS sequence"/>
</dbReference>
<evidence type="ECO:0000256" key="7">
    <source>
        <dbReference type="ARBA" id="ARBA00023136"/>
    </source>
</evidence>
<evidence type="ECO:0000313" key="10">
    <source>
        <dbReference type="Proteomes" id="UP000199520"/>
    </source>
</evidence>
<dbReference type="CDD" id="cd06550">
    <property type="entry name" value="TM_ABC_iron-siderophores_like"/>
    <property type="match status" value="1"/>
</dbReference>
<dbReference type="EMBL" id="FOTS01000007">
    <property type="protein sequence ID" value="SFL51548.1"/>
    <property type="molecule type" value="Genomic_DNA"/>
</dbReference>
<feature type="transmembrane region" description="Helical" evidence="8">
    <location>
        <begin position="121"/>
        <end position="143"/>
    </location>
</feature>
<evidence type="ECO:0000256" key="3">
    <source>
        <dbReference type="ARBA" id="ARBA00022448"/>
    </source>
</evidence>
<keyword evidence="7 8" id="KW-0472">Membrane</keyword>
<feature type="transmembrane region" description="Helical" evidence="8">
    <location>
        <begin position="149"/>
        <end position="173"/>
    </location>
</feature>
<dbReference type="GO" id="GO:0022857">
    <property type="term" value="F:transmembrane transporter activity"/>
    <property type="evidence" value="ECO:0007669"/>
    <property type="project" value="InterPro"/>
</dbReference>
<dbReference type="PANTHER" id="PTHR30472:SF30">
    <property type="entry name" value="IRON-UPTAKE SYSTEM PERMEASE PROTEIN FEUB"/>
    <property type="match status" value="1"/>
</dbReference>
<evidence type="ECO:0000256" key="6">
    <source>
        <dbReference type="ARBA" id="ARBA00022989"/>
    </source>
</evidence>
<feature type="transmembrane region" description="Helical" evidence="8">
    <location>
        <begin position="308"/>
        <end position="326"/>
    </location>
</feature>
<feature type="transmembrane region" description="Helical" evidence="8">
    <location>
        <begin position="90"/>
        <end position="112"/>
    </location>
</feature>
<feature type="transmembrane region" description="Helical" evidence="8">
    <location>
        <begin position="64"/>
        <end position="84"/>
    </location>
</feature>
<dbReference type="SUPFAM" id="SSF81345">
    <property type="entry name" value="ABC transporter involved in vitamin B12 uptake, BtuC"/>
    <property type="match status" value="1"/>
</dbReference>
<dbReference type="RefSeq" id="WP_090933690.1">
    <property type="nucleotide sequence ID" value="NZ_FOTS01000007.1"/>
</dbReference>
<dbReference type="FunFam" id="1.10.3470.10:FF:000001">
    <property type="entry name" value="Vitamin B12 ABC transporter permease BtuC"/>
    <property type="match status" value="1"/>
</dbReference>
<dbReference type="GO" id="GO:0033214">
    <property type="term" value="P:siderophore-iron import into cell"/>
    <property type="evidence" value="ECO:0007669"/>
    <property type="project" value="TreeGrafter"/>
</dbReference>
<protein>
    <submittedName>
        <fullName evidence="9">Iron complex transport system permease protein</fullName>
    </submittedName>
</protein>
<evidence type="ECO:0000256" key="1">
    <source>
        <dbReference type="ARBA" id="ARBA00004651"/>
    </source>
</evidence>
<proteinExistence type="inferred from homology"/>
<gene>
    <name evidence="9" type="ORF">SAMN04490355_1007105</name>
</gene>
<dbReference type="Gene3D" id="1.10.3470.10">
    <property type="entry name" value="ABC transporter involved in vitamin B12 uptake, BtuC"/>
    <property type="match status" value="1"/>
</dbReference>
<keyword evidence="5 8" id="KW-0812">Transmembrane</keyword>
<dbReference type="PANTHER" id="PTHR30472">
    <property type="entry name" value="FERRIC ENTEROBACTIN TRANSPORT SYSTEM PERMEASE PROTEIN"/>
    <property type="match status" value="1"/>
</dbReference>
<reference evidence="10" key="1">
    <citation type="submission" date="2016-10" db="EMBL/GenBank/DDBJ databases">
        <authorList>
            <person name="Varghese N."/>
            <person name="Submissions S."/>
        </authorList>
    </citation>
    <scope>NUCLEOTIDE SEQUENCE [LARGE SCALE GENOMIC DNA]</scope>
    <source>
        <strain evidence="10">DSM 13327</strain>
    </source>
</reference>
<evidence type="ECO:0000256" key="5">
    <source>
        <dbReference type="ARBA" id="ARBA00022692"/>
    </source>
</evidence>
<dbReference type="Pfam" id="PF01032">
    <property type="entry name" value="FecCD"/>
    <property type="match status" value="1"/>
</dbReference>
<evidence type="ECO:0000313" key="9">
    <source>
        <dbReference type="EMBL" id="SFL51548.1"/>
    </source>
</evidence>
<keyword evidence="4" id="KW-1003">Cell membrane</keyword>
<feature type="transmembrane region" description="Helical" evidence="8">
    <location>
        <begin position="277"/>
        <end position="302"/>
    </location>
</feature>
<comment type="similarity">
    <text evidence="2">Belongs to the binding-protein-dependent transport system permease family. FecCD subfamily.</text>
</comment>
<keyword evidence="10" id="KW-1185">Reference proteome</keyword>